<keyword evidence="3" id="KW-1185">Reference proteome</keyword>
<dbReference type="Proteomes" id="UP000311382">
    <property type="component" value="Unassembled WGS sequence"/>
</dbReference>
<name>A0A5C5FLL5_9BASI</name>
<feature type="compositionally biased region" description="Polar residues" evidence="1">
    <location>
        <begin position="273"/>
        <end position="285"/>
    </location>
</feature>
<dbReference type="EMBL" id="SOZI01000230">
    <property type="protein sequence ID" value="TNY17202.1"/>
    <property type="molecule type" value="Genomic_DNA"/>
</dbReference>
<feature type="compositionally biased region" description="Low complexity" evidence="1">
    <location>
        <begin position="70"/>
        <end position="80"/>
    </location>
</feature>
<feature type="region of interest" description="Disordered" evidence="1">
    <location>
        <begin position="122"/>
        <end position="162"/>
    </location>
</feature>
<accession>A0A5C5FLL5</accession>
<feature type="compositionally biased region" description="Low complexity" evidence="1">
    <location>
        <begin position="209"/>
        <end position="234"/>
    </location>
</feature>
<feature type="non-terminal residue" evidence="2">
    <location>
        <position position="1"/>
    </location>
</feature>
<proteinExistence type="predicted"/>
<organism evidence="2 3">
    <name type="scientific">Rhodotorula diobovata</name>
    <dbReference type="NCBI Taxonomy" id="5288"/>
    <lineage>
        <taxon>Eukaryota</taxon>
        <taxon>Fungi</taxon>
        <taxon>Dikarya</taxon>
        <taxon>Basidiomycota</taxon>
        <taxon>Pucciniomycotina</taxon>
        <taxon>Microbotryomycetes</taxon>
        <taxon>Sporidiobolales</taxon>
        <taxon>Sporidiobolaceae</taxon>
        <taxon>Rhodotorula</taxon>
    </lineage>
</organism>
<feature type="region of interest" description="Disordered" evidence="1">
    <location>
        <begin position="40"/>
        <end position="80"/>
    </location>
</feature>
<feature type="region of interest" description="Disordered" evidence="1">
    <location>
        <begin position="259"/>
        <end position="313"/>
    </location>
</feature>
<feature type="region of interest" description="Disordered" evidence="1">
    <location>
        <begin position="209"/>
        <end position="245"/>
    </location>
</feature>
<evidence type="ECO:0000313" key="3">
    <source>
        <dbReference type="Proteomes" id="UP000311382"/>
    </source>
</evidence>
<evidence type="ECO:0000256" key="1">
    <source>
        <dbReference type="SAM" id="MobiDB-lite"/>
    </source>
</evidence>
<feature type="compositionally biased region" description="Basic and acidic residues" evidence="1">
    <location>
        <begin position="495"/>
        <end position="512"/>
    </location>
</feature>
<feature type="region of interest" description="Disordered" evidence="1">
    <location>
        <begin position="1"/>
        <end position="22"/>
    </location>
</feature>
<gene>
    <name evidence="2" type="ORF">DMC30DRAFT_432088</name>
</gene>
<feature type="region of interest" description="Disordered" evidence="1">
    <location>
        <begin position="495"/>
        <end position="517"/>
    </location>
</feature>
<evidence type="ECO:0000313" key="2">
    <source>
        <dbReference type="EMBL" id="TNY17202.1"/>
    </source>
</evidence>
<comment type="caution">
    <text evidence="2">The sequence shown here is derived from an EMBL/GenBank/DDBJ whole genome shotgun (WGS) entry which is preliminary data.</text>
</comment>
<reference evidence="2 3" key="1">
    <citation type="submission" date="2019-03" db="EMBL/GenBank/DDBJ databases">
        <title>Rhodosporidium diobovatum UCD-FST 08-225 genome sequencing, assembly, and annotation.</title>
        <authorList>
            <person name="Fakankun I.U."/>
            <person name="Fristensky B."/>
            <person name="Levin D.B."/>
        </authorList>
    </citation>
    <scope>NUCLEOTIDE SEQUENCE [LARGE SCALE GENOMIC DNA]</scope>
    <source>
        <strain evidence="2 3">UCD-FST 08-225</strain>
    </source>
</reference>
<sequence>RNYASSHSALALSRRPSAAPTSWRPSLLLPIRLSLEASAMTRPQRTASTAPYPPTNPVTVGKANVDRQTRSSAPATRSSTAATVPLATCAGLEDVERHLTRATRKKNALDAAAASLAFTASDSPTATARRPDYPATMSTGAAASSSGIPPAASTGAMQRPGAADEVISARLGSGASTAAPSSSHDAYSIETRLAQAAVGTSPSYTPALGAQGGPSAASAAPTASGDSWASSSAGLPPAHTAPQPHFDFQAYTTSLQAYQTGDGRESGNRDNGLPTNAQFTSQPSPAVSDERREALSADLNPAQPPAAAPGTGRALEPAVVASRSTGAAGAGVKRAARGTAHRTVNSKKKMENLSLELDDTKHPDGWSRSLTATNKAYAVSTLQWGGMNIFLTGHPRRLSRAGRASIPHFEQHVSSVFSRRDKTIDLTTLKLHASLFPHPRALSTASYREVTDTITTLYGAMLGQEQNDTWGLSRKAQEAAKTEAADAKREAAQAQRELAERKEQQEKERQAHAEQLAAHIQETRRLLAVAGLSEAEIDVQLRDSTVAGSQV</sequence>
<feature type="compositionally biased region" description="Low complexity" evidence="1">
    <location>
        <begin position="134"/>
        <end position="156"/>
    </location>
</feature>
<protein>
    <submittedName>
        <fullName evidence="2">Uncharacterized protein</fullName>
    </submittedName>
</protein>
<dbReference type="AlphaFoldDB" id="A0A5C5FLL5"/>